<dbReference type="GO" id="GO:0005524">
    <property type="term" value="F:ATP binding"/>
    <property type="evidence" value="ECO:0007669"/>
    <property type="project" value="UniProtKB-KW"/>
</dbReference>
<accession>B3XVX4</accession>
<keyword evidence="8" id="KW-0479">Metal-binding</keyword>
<evidence type="ECO:0000256" key="5">
    <source>
        <dbReference type="ARBA" id="ARBA00022840"/>
    </source>
</evidence>
<feature type="region of interest" description="Disordered" evidence="10">
    <location>
        <begin position="482"/>
        <end position="507"/>
    </location>
</feature>
<dbReference type="PROSITE" id="PS50157">
    <property type="entry name" value="ZINC_FINGER_C2H2_2"/>
    <property type="match status" value="1"/>
</dbReference>
<dbReference type="PANTHER" id="PTHR24416:SF611">
    <property type="entry name" value="TYROSINE-PROTEIN KINASE TRANSMEMBRANE RECEPTOR ROR"/>
    <property type="match status" value="1"/>
</dbReference>
<evidence type="ECO:0000256" key="8">
    <source>
        <dbReference type="PROSITE-ProRule" id="PRU00042"/>
    </source>
</evidence>
<dbReference type="InterPro" id="IPR020635">
    <property type="entry name" value="Tyr_kinase_cat_dom"/>
</dbReference>
<dbReference type="SUPFAM" id="SSF55550">
    <property type="entry name" value="SH2 domain"/>
    <property type="match status" value="1"/>
</dbReference>
<dbReference type="Gene3D" id="1.10.510.10">
    <property type="entry name" value="Transferase(Phosphotransferase) domain 1"/>
    <property type="match status" value="1"/>
</dbReference>
<dbReference type="InterPro" id="IPR050122">
    <property type="entry name" value="RTK"/>
</dbReference>
<dbReference type="SMART" id="SM00252">
    <property type="entry name" value="SH2"/>
    <property type="match status" value="1"/>
</dbReference>
<dbReference type="PROSITE" id="PS00028">
    <property type="entry name" value="ZINC_FINGER_C2H2_1"/>
    <property type="match status" value="1"/>
</dbReference>
<dbReference type="InterPro" id="IPR008266">
    <property type="entry name" value="Tyr_kinase_AS"/>
</dbReference>
<dbReference type="GO" id="GO:0005886">
    <property type="term" value="C:plasma membrane"/>
    <property type="evidence" value="ECO:0007669"/>
    <property type="project" value="TreeGrafter"/>
</dbReference>
<dbReference type="EMBL" id="AB098187">
    <property type="protein sequence ID" value="BAG55509.1"/>
    <property type="molecule type" value="mRNA"/>
</dbReference>
<sequence length="768" mass="83929">MFCCKKPKKEEEHQCEWCIEAFSTVEALQRHTEHAHTATKKSGLASKSNTMFSQVSTASNGSSLKYEEVMDINSTTFHKAPVQNHAAESDYDTCSAAGKNGAPVPSPPAIVYNTGGASPPAVEPYQTPVGKPPMYTGAIMPIPSYEVPHDSDYAETTLKTKDKKLQELKVSASSIVRGDKLGQGVAGIVYRATMDGATVAVKTLLVQGEEVAATDGVRGQAEEEFLEGAVIMGSLKHAHIVQILGVCFGDPEAPLQIVVEYMANGDLMSFLRGRSRMNQTAEDVGHHFLLRIMHEVCDGLMFLEHIMCVHRDVAARNVLMDHEYTAKVTDFGLSRDLYRKVYYEQQSARQLPVRWMALETLTLGKSSSKSDVWSYGILLWEIMTLCKVPYHELQNGGEIVEFLDGGGRLSCPPGCPPQVYVVMNDCWIADTAKRPTFKALAPRMLELYEGNQEELPATPIAKSTATSGGDPYDTDTWKCGRSQLKSDGVEDPLSIAPMPKTSDSSDDVFDDVADVNTAVPSDPTPGRRRTKRRKQWWMMGKLSRADSEATLQDWGPVLGLFLIRVSDAGFVLSRCAPDGANGIKMSHSKISKENGVFKLVTKNAAMQSVQFSSLEELVSHHQVMPFPDKSLLILDPPPSVLMDYLTVASDGDVTGFATGDTSSSDEDEIDPVTGQIIRGRKYENVIDANPSELRYRNMSKADKRFRKASGVGDGSQGSSKGKHAYINIGTIATKGQHMEAPGSGSESVLRVETPKAYVNFGETDDRDA</sequence>
<keyword evidence="6" id="KW-0829">Tyrosine-protein kinase</keyword>
<dbReference type="InterPro" id="IPR011009">
    <property type="entry name" value="Kinase-like_dom_sf"/>
</dbReference>
<reference evidence="14" key="1">
    <citation type="journal article" date="2008" name="FEBS Lett.">
        <title>Ancient divergence of animal protein tyrosine kinase genes demonstrated by a gene family tree including choanoflagellate genes.</title>
        <authorList>
            <person name="Suga H."/>
            <person name="Sasaki G."/>
            <person name="Kuma K."/>
            <person name="Nishiyori H."/>
            <person name="Hirose N."/>
            <person name="Su Z.H."/>
            <person name="Iwabe N."/>
            <person name="Miyata T."/>
        </authorList>
    </citation>
    <scope>NUCLEOTIDE SEQUENCE</scope>
</reference>
<keyword evidence="2" id="KW-0808">Transferase</keyword>
<evidence type="ECO:0000256" key="2">
    <source>
        <dbReference type="ARBA" id="ARBA00022679"/>
    </source>
</evidence>
<evidence type="ECO:0000256" key="10">
    <source>
        <dbReference type="SAM" id="MobiDB-lite"/>
    </source>
</evidence>
<keyword evidence="5" id="KW-0067">ATP-binding</keyword>
<dbReference type="GO" id="GO:0007169">
    <property type="term" value="P:cell surface receptor protein tyrosine kinase signaling pathway"/>
    <property type="evidence" value="ECO:0007669"/>
    <property type="project" value="TreeGrafter"/>
</dbReference>
<keyword evidence="3" id="KW-0547">Nucleotide-binding</keyword>
<dbReference type="InterPro" id="IPR000719">
    <property type="entry name" value="Prot_kinase_dom"/>
</dbReference>
<evidence type="ECO:0000259" key="13">
    <source>
        <dbReference type="PROSITE" id="PS50157"/>
    </source>
</evidence>
<keyword evidence="9" id="KW-0727">SH2 domain</keyword>
<dbReference type="SMART" id="SM00219">
    <property type="entry name" value="TyrKc"/>
    <property type="match status" value="1"/>
</dbReference>
<dbReference type="CDD" id="cd00173">
    <property type="entry name" value="SH2"/>
    <property type="match status" value="1"/>
</dbReference>
<dbReference type="FunFam" id="1.10.510.10:FF:000554">
    <property type="entry name" value="Predicted protein"/>
    <property type="match status" value="1"/>
</dbReference>
<evidence type="ECO:0000256" key="3">
    <source>
        <dbReference type="ARBA" id="ARBA00022741"/>
    </source>
</evidence>
<evidence type="ECO:0000256" key="4">
    <source>
        <dbReference type="ARBA" id="ARBA00022777"/>
    </source>
</evidence>
<dbReference type="Gene3D" id="3.30.505.10">
    <property type="entry name" value="SH2 domain"/>
    <property type="match status" value="1"/>
</dbReference>
<evidence type="ECO:0000256" key="6">
    <source>
        <dbReference type="ARBA" id="ARBA00023137"/>
    </source>
</evidence>
<evidence type="ECO:0000256" key="1">
    <source>
        <dbReference type="ARBA" id="ARBA00011903"/>
    </source>
</evidence>
<dbReference type="InterPro" id="IPR000980">
    <property type="entry name" value="SH2"/>
</dbReference>
<keyword evidence="4 14" id="KW-0418">Kinase</keyword>
<name>B3XVX4_9EUKA</name>
<dbReference type="PROSITE" id="PS00109">
    <property type="entry name" value="PROTEIN_KINASE_TYR"/>
    <property type="match status" value="1"/>
</dbReference>
<proteinExistence type="evidence at transcript level"/>
<dbReference type="PANTHER" id="PTHR24416">
    <property type="entry name" value="TYROSINE-PROTEIN KINASE RECEPTOR"/>
    <property type="match status" value="1"/>
</dbReference>
<dbReference type="GO" id="GO:0008270">
    <property type="term" value="F:zinc ion binding"/>
    <property type="evidence" value="ECO:0007669"/>
    <property type="project" value="UniProtKB-KW"/>
</dbReference>
<gene>
    <name evidence="14" type="primary">SdPTK-k</name>
</gene>
<keyword evidence="8" id="KW-0862">Zinc</keyword>
<dbReference type="InterPro" id="IPR013087">
    <property type="entry name" value="Znf_C2H2_type"/>
</dbReference>
<dbReference type="PROSITE" id="PS50011">
    <property type="entry name" value="PROTEIN_KINASE_DOM"/>
    <property type="match status" value="1"/>
</dbReference>
<dbReference type="EC" id="2.7.10.2" evidence="1"/>
<dbReference type="PRINTS" id="PR00109">
    <property type="entry name" value="TYRKINASE"/>
</dbReference>
<evidence type="ECO:0000259" key="11">
    <source>
        <dbReference type="PROSITE" id="PS50001"/>
    </source>
</evidence>
<dbReference type="GO" id="GO:0004715">
    <property type="term" value="F:non-membrane spanning protein tyrosine kinase activity"/>
    <property type="evidence" value="ECO:0007669"/>
    <property type="project" value="UniProtKB-EC"/>
</dbReference>
<dbReference type="Pfam" id="PF07714">
    <property type="entry name" value="PK_Tyr_Ser-Thr"/>
    <property type="match status" value="1"/>
</dbReference>
<evidence type="ECO:0000256" key="7">
    <source>
        <dbReference type="ARBA" id="ARBA00051245"/>
    </source>
</evidence>
<comment type="catalytic activity">
    <reaction evidence="7">
        <text>L-tyrosyl-[protein] + ATP = O-phospho-L-tyrosyl-[protein] + ADP + H(+)</text>
        <dbReference type="Rhea" id="RHEA:10596"/>
        <dbReference type="Rhea" id="RHEA-COMP:10136"/>
        <dbReference type="Rhea" id="RHEA-COMP:20101"/>
        <dbReference type="ChEBI" id="CHEBI:15378"/>
        <dbReference type="ChEBI" id="CHEBI:30616"/>
        <dbReference type="ChEBI" id="CHEBI:46858"/>
        <dbReference type="ChEBI" id="CHEBI:61978"/>
        <dbReference type="ChEBI" id="CHEBI:456216"/>
        <dbReference type="EC" id="2.7.10.2"/>
    </reaction>
</comment>
<dbReference type="AlphaFoldDB" id="B3XVX4"/>
<dbReference type="InterPro" id="IPR001245">
    <property type="entry name" value="Ser-Thr/Tyr_kinase_cat_dom"/>
</dbReference>
<dbReference type="PROSITE" id="PS50001">
    <property type="entry name" value="SH2"/>
    <property type="match status" value="1"/>
</dbReference>
<keyword evidence="8" id="KW-0863">Zinc-finger</keyword>
<dbReference type="CDD" id="cd00192">
    <property type="entry name" value="PTKc"/>
    <property type="match status" value="1"/>
</dbReference>
<feature type="domain" description="SH2" evidence="11">
    <location>
        <begin position="537"/>
        <end position="637"/>
    </location>
</feature>
<organism evidence="14">
    <name type="scientific">Stephanoeca diplocostata</name>
    <dbReference type="NCBI Taxonomy" id="81535"/>
    <lineage>
        <taxon>Eukaryota</taxon>
        <taxon>Choanoflagellata</taxon>
        <taxon>Acanthoecida</taxon>
        <taxon>Stephanoecidae</taxon>
        <taxon>Stephanoeca</taxon>
    </lineage>
</organism>
<dbReference type="GO" id="GO:0004714">
    <property type="term" value="F:transmembrane receptor protein tyrosine kinase activity"/>
    <property type="evidence" value="ECO:0007669"/>
    <property type="project" value="TreeGrafter"/>
</dbReference>
<dbReference type="Pfam" id="PF00017">
    <property type="entry name" value="SH2"/>
    <property type="match status" value="1"/>
</dbReference>
<evidence type="ECO:0000256" key="9">
    <source>
        <dbReference type="PROSITE-ProRule" id="PRU00191"/>
    </source>
</evidence>
<evidence type="ECO:0000313" key="14">
    <source>
        <dbReference type="EMBL" id="BAG55509.1"/>
    </source>
</evidence>
<dbReference type="SUPFAM" id="SSF56112">
    <property type="entry name" value="Protein kinase-like (PK-like)"/>
    <property type="match status" value="1"/>
</dbReference>
<protein>
    <recommendedName>
        <fullName evidence="1">non-specific protein-tyrosine kinase</fullName>
        <ecNumber evidence="1">2.7.10.2</ecNumber>
    </recommendedName>
</protein>
<feature type="domain" description="C2H2-type" evidence="13">
    <location>
        <begin position="13"/>
        <end position="41"/>
    </location>
</feature>
<evidence type="ECO:0000259" key="12">
    <source>
        <dbReference type="PROSITE" id="PS50011"/>
    </source>
</evidence>
<dbReference type="InterPro" id="IPR036860">
    <property type="entry name" value="SH2_dom_sf"/>
</dbReference>
<dbReference type="GO" id="GO:0043235">
    <property type="term" value="C:receptor complex"/>
    <property type="evidence" value="ECO:0007669"/>
    <property type="project" value="TreeGrafter"/>
</dbReference>
<feature type="domain" description="Protein kinase" evidence="12">
    <location>
        <begin position="175"/>
        <end position="448"/>
    </location>
</feature>
<dbReference type="PRINTS" id="PR00401">
    <property type="entry name" value="SH2DOMAIN"/>
</dbReference>